<keyword evidence="2" id="KW-1185">Reference proteome</keyword>
<organism evidence="1 2">
    <name type="scientific">Streptomyces caelestis</name>
    <dbReference type="NCBI Taxonomy" id="36816"/>
    <lineage>
        <taxon>Bacteria</taxon>
        <taxon>Bacillati</taxon>
        <taxon>Actinomycetota</taxon>
        <taxon>Actinomycetes</taxon>
        <taxon>Kitasatosporales</taxon>
        <taxon>Streptomycetaceae</taxon>
        <taxon>Streptomyces</taxon>
    </lineage>
</organism>
<dbReference type="EMBL" id="JACHNE010000001">
    <property type="protein sequence ID" value="MBB5792607.1"/>
    <property type="molecule type" value="Genomic_DNA"/>
</dbReference>
<sequence>MVVTEVTGTHTYRSFLNKPELVEDFDKLRFAELEFETCC</sequence>
<name>A0A7W9GZ00_9ACTN</name>
<dbReference type="Proteomes" id="UP000590647">
    <property type="component" value="Unassembled WGS sequence"/>
</dbReference>
<comment type="caution">
    <text evidence="1">The sequence shown here is derived from an EMBL/GenBank/DDBJ whole genome shotgun (WGS) entry which is preliminary data.</text>
</comment>
<accession>A0A7W9GZ00</accession>
<evidence type="ECO:0000313" key="1">
    <source>
        <dbReference type="EMBL" id="MBB5792607.1"/>
    </source>
</evidence>
<proteinExistence type="predicted"/>
<evidence type="ECO:0000313" key="2">
    <source>
        <dbReference type="Proteomes" id="UP000590647"/>
    </source>
</evidence>
<dbReference type="AlphaFoldDB" id="A0A7W9GZ00"/>
<protein>
    <submittedName>
        <fullName evidence="1">Uncharacterized protein</fullName>
    </submittedName>
</protein>
<gene>
    <name evidence="1" type="ORF">HDA41_000571</name>
</gene>
<reference evidence="1 2" key="1">
    <citation type="submission" date="2020-08" db="EMBL/GenBank/DDBJ databases">
        <title>Sequencing the genomes of 1000 actinobacteria strains.</title>
        <authorList>
            <person name="Klenk H.-P."/>
        </authorList>
    </citation>
    <scope>NUCLEOTIDE SEQUENCE [LARGE SCALE GENOMIC DNA]</scope>
    <source>
        <strain evidence="1 2">DSM 40084</strain>
    </source>
</reference>